<proteinExistence type="predicted"/>
<protein>
    <recommendedName>
        <fullName evidence="1">KY-like immunoglobulin-like domain-containing protein</fullName>
    </recommendedName>
</protein>
<dbReference type="EMBL" id="CAJNOE010000088">
    <property type="protein sequence ID" value="CAF0891379.1"/>
    <property type="molecule type" value="Genomic_DNA"/>
</dbReference>
<sequence length="379" mass="42547">MDQLQEFAAPGTCKELDCGGRPCAKCRKCRDWHFSGDQYQWNSVRNWENWKKVDEGRWGCEGLELFTKRDGATCRGAVSSFFCVDRALLDGSINIVDRVLLEHDANQQEIINGNRIYWNKEKDIWVCSFAPDRNGIFEAAILAKKKSDSGNFTSAVSFTIEAKQIPIPNISYPNTWSSFYDLGLKIQAPKNSTNAIWNDDASYTELLIQTPDDVQLSCDIKYNSAAIKHGSLAQFNNDKKLWQLLFAPECTGLHELVVYGKRISDTASATALVKFGLNVTNLQRPMKFPAVFSPFQSKKCQINTPLDGILKNGSVIPISCVIPDAVGVDIKVDSEWLPTEGYTNPNLERQITVGAKEVLIFVKYDQGANYLNIIKYTVE</sequence>
<comment type="caution">
    <text evidence="2">The sequence shown here is derived from an EMBL/GenBank/DDBJ whole genome shotgun (WGS) entry which is preliminary data.</text>
</comment>
<organism evidence="2 3">
    <name type="scientific">Adineta steineri</name>
    <dbReference type="NCBI Taxonomy" id="433720"/>
    <lineage>
        <taxon>Eukaryota</taxon>
        <taxon>Metazoa</taxon>
        <taxon>Spiralia</taxon>
        <taxon>Gnathifera</taxon>
        <taxon>Rotifera</taxon>
        <taxon>Eurotatoria</taxon>
        <taxon>Bdelloidea</taxon>
        <taxon>Adinetida</taxon>
        <taxon>Adinetidae</taxon>
        <taxon>Adineta</taxon>
    </lineage>
</organism>
<accession>A0A813YZU6</accession>
<gene>
    <name evidence="2" type="ORF">IZO911_LOCUS11741</name>
</gene>
<dbReference type="Proteomes" id="UP000663860">
    <property type="component" value="Unassembled WGS sequence"/>
</dbReference>
<feature type="domain" description="KY-like immunoglobulin-like" evidence="1">
    <location>
        <begin position="170"/>
        <end position="289"/>
    </location>
</feature>
<evidence type="ECO:0000259" key="1">
    <source>
        <dbReference type="Pfam" id="PF23265"/>
    </source>
</evidence>
<dbReference type="Pfam" id="PF23265">
    <property type="entry name" value="Ig-like_KY"/>
    <property type="match status" value="2"/>
</dbReference>
<evidence type="ECO:0000313" key="2">
    <source>
        <dbReference type="EMBL" id="CAF0891379.1"/>
    </source>
</evidence>
<dbReference type="AlphaFoldDB" id="A0A813YZU6"/>
<feature type="domain" description="KY-like immunoglobulin-like" evidence="1">
    <location>
        <begin position="104"/>
        <end position="165"/>
    </location>
</feature>
<reference evidence="2" key="1">
    <citation type="submission" date="2021-02" db="EMBL/GenBank/DDBJ databases">
        <authorList>
            <person name="Nowell W R."/>
        </authorList>
    </citation>
    <scope>NUCLEOTIDE SEQUENCE</scope>
</reference>
<evidence type="ECO:0000313" key="3">
    <source>
        <dbReference type="Proteomes" id="UP000663860"/>
    </source>
</evidence>
<name>A0A813YZU6_9BILA</name>
<dbReference type="InterPro" id="IPR056564">
    <property type="entry name" value="Ig-like_KY"/>
</dbReference>